<feature type="region of interest" description="Disordered" evidence="1">
    <location>
        <begin position="1"/>
        <end position="26"/>
    </location>
</feature>
<accession>A0AAW1Y6H8</accession>
<dbReference type="EMBL" id="JBEDUW010000002">
    <property type="protein sequence ID" value="KAK9943498.1"/>
    <property type="molecule type" value="Genomic_DNA"/>
</dbReference>
<evidence type="ECO:0000256" key="1">
    <source>
        <dbReference type="SAM" id="MobiDB-lite"/>
    </source>
</evidence>
<gene>
    <name evidence="2" type="ORF">M0R45_009104</name>
</gene>
<feature type="compositionally biased region" description="Basic residues" evidence="1">
    <location>
        <begin position="166"/>
        <end position="188"/>
    </location>
</feature>
<evidence type="ECO:0000313" key="3">
    <source>
        <dbReference type="Proteomes" id="UP001457282"/>
    </source>
</evidence>
<reference evidence="2 3" key="1">
    <citation type="journal article" date="2023" name="G3 (Bethesda)">
        <title>A chromosome-length genome assembly and annotation of blackberry (Rubus argutus, cv. 'Hillquist').</title>
        <authorList>
            <person name="Bruna T."/>
            <person name="Aryal R."/>
            <person name="Dudchenko O."/>
            <person name="Sargent D.J."/>
            <person name="Mead D."/>
            <person name="Buti M."/>
            <person name="Cavallini A."/>
            <person name="Hytonen T."/>
            <person name="Andres J."/>
            <person name="Pham M."/>
            <person name="Weisz D."/>
            <person name="Mascagni F."/>
            <person name="Usai G."/>
            <person name="Natali L."/>
            <person name="Bassil N."/>
            <person name="Fernandez G.E."/>
            <person name="Lomsadze A."/>
            <person name="Armour M."/>
            <person name="Olukolu B."/>
            <person name="Poorten T."/>
            <person name="Britton C."/>
            <person name="Davik J."/>
            <person name="Ashrafi H."/>
            <person name="Aiden E.L."/>
            <person name="Borodovsky M."/>
            <person name="Worthington M."/>
        </authorList>
    </citation>
    <scope>NUCLEOTIDE SEQUENCE [LARGE SCALE GENOMIC DNA]</scope>
    <source>
        <strain evidence="2">PI 553951</strain>
    </source>
</reference>
<dbReference type="Proteomes" id="UP001457282">
    <property type="component" value="Unassembled WGS sequence"/>
</dbReference>
<keyword evidence="3" id="KW-1185">Reference proteome</keyword>
<dbReference type="AlphaFoldDB" id="A0AAW1Y6H8"/>
<name>A0AAW1Y6H8_RUBAR</name>
<feature type="region of interest" description="Disordered" evidence="1">
    <location>
        <begin position="123"/>
        <end position="198"/>
    </location>
</feature>
<proteinExistence type="predicted"/>
<protein>
    <submittedName>
        <fullName evidence="2">Uncharacterized protein</fullName>
    </submittedName>
</protein>
<sequence length="198" mass="22332">MPKSPSLQVNPYPHLPYPSQNTHNFTTTSTRGQLLCAQANFSKHQTSTSPIQLTMKPVSFHFTTATTVLTKNPTSSFTSPCPTSSAQNYHHRTQSIFNLQNHKPTIDKSPSHFSTATHINSSHRSIPKAQTPPPASSCFGDGPPPRQHHQARDAHKLPRIPSSPRTRAHHSRARIRHHLNLQPRHRPFRNPAVELRRR</sequence>
<evidence type="ECO:0000313" key="2">
    <source>
        <dbReference type="EMBL" id="KAK9943498.1"/>
    </source>
</evidence>
<organism evidence="2 3">
    <name type="scientific">Rubus argutus</name>
    <name type="common">Southern blackberry</name>
    <dbReference type="NCBI Taxonomy" id="59490"/>
    <lineage>
        <taxon>Eukaryota</taxon>
        <taxon>Viridiplantae</taxon>
        <taxon>Streptophyta</taxon>
        <taxon>Embryophyta</taxon>
        <taxon>Tracheophyta</taxon>
        <taxon>Spermatophyta</taxon>
        <taxon>Magnoliopsida</taxon>
        <taxon>eudicotyledons</taxon>
        <taxon>Gunneridae</taxon>
        <taxon>Pentapetalae</taxon>
        <taxon>rosids</taxon>
        <taxon>fabids</taxon>
        <taxon>Rosales</taxon>
        <taxon>Rosaceae</taxon>
        <taxon>Rosoideae</taxon>
        <taxon>Rosoideae incertae sedis</taxon>
        <taxon>Rubus</taxon>
    </lineage>
</organism>
<comment type="caution">
    <text evidence="2">The sequence shown here is derived from an EMBL/GenBank/DDBJ whole genome shotgun (WGS) entry which is preliminary data.</text>
</comment>